<evidence type="ECO:0000256" key="2">
    <source>
        <dbReference type="ARBA" id="ARBA00022840"/>
    </source>
</evidence>
<evidence type="ECO:0000259" key="4">
    <source>
        <dbReference type="Pfam" id="PF00176"/>
    </source>
</evidence>
<keyword evidence="6" id="KW-1185">Reference proteome</keyword>
<reference evidence="5 6" key="1">
    <citation type="submission" date="2018-05" db="EMBL/GenBank/DDBJ databases">
        <title>Draft genome sequence of Scytalidium lignicola DSM 105466, a ubiquitous saprotrophic fungus.</title>
        <authorList>
            <person name="Buettner E."/>
            <person name="Gebauer A.M."/>
            <person name="Hofrichter M."/>
            <person name="Liers C."/>
            <person name="Kellner H."/>
        </authorList>
    </citation>
    <scope>NUCLEOTIDE SEQUENCE [LARGE SCALE GENOMIC DNA]</scope>
    <source>
        <strain evidence="5 6">DSM 105466</strain>
    </source>
</reference>
<gene>
    <name evidence="5" type="ORF">B7463_g707</name>
</gene>
<proteinExistence type="predicted"/>
<feature type="compositionally biased region" description="Acidic residues" evidence="3">
    <location>
        <begin position="1"/>
        <end position="16"/>
    </location>
</feature>
<accession>A0A3E2HQL5</accession>
<feature type="non-terminal residue" evidence="5">
    <location>
        <position position="323"/>
    </location>
</feature>
<dbReference type="OrthoDB" id="3563473at2759"/>
<sequence>MSTSEHDDEADPEEADLEKADPEKADLPVGKVWVSSVGNRFMRVVCDEAQHLRNPRTRTSEAVRQIGADHLHFLTATMLLNHTRDGYGYLSLIFKKEWRLDLSGWGDHRIYEADYNPARTTASPDVEGPIISVLPDKSVPGREELFRALDLGVRLYIYDPDNYHLVNTANDWNPAICKLILPPILRSFVLRQTMATQVQNLEGQWIQIGQSVPPYRIVTVELAMTKIQDVRYEETYDKARPRLFKVGTAPSSARNQQAATVKEGRINLDSHRTLMHATLDSNLPRLITRKTITTKEYQRIKSLAENDLDHGASYLLRNFALSR</sequence>
<dbReference type="AlphaFoldDB" id="A0A3E2HQL5"/>
<evidence type="ECO:0000313" key="6">
    <source>
        <dbReference type="Proteomes" id="UP000258309"/>
    </source>
</evidence>
<dbReference type="Gene3D" id="3.40.50.10810">
    <property type="entry name" value="Tandem AAA-ATPase domain"/>
    <property type="match status" value="1"/>
</dbReference>
<comment type="caution">
    <text evidence="5">The sequence shown here is derived from an EMBL/GenBank/DDBJ whole genome shotgun (WGS) entry which is preliminary data.</text>
</comment>
<dbReference type="InterPro" id="IPR038718">
    <property type="entry name" value="SNF2-like_sf"/>
</dbReference>
<keyword evidence="1" id="KW-0547">Nucleotide-binding</keyword>
<dbReference type="SUPFAM" id="SSF52540">
    <property type="entry name" value="P-loop containing nucleoside triphosphate hydrolases"/>
    <property type="match status" value="1"/>
</dbReference>
<keyword evidence="2" id="KW-0067">ATP-binding</keyword>
<evidence type="ECO:0000313" key="5">
    <source>
        <dbReference type="EMBL" id="RFU35660.1"/>
    </source>
</evidence>
<organism evidence="5 6">
    <name type="scientific">Scytalidium lignicola</name>
    <name type="common">Hyphomycete</name>
    <dbReference type="NCBI Taxonomy" id="5539"/>
    <lineage>
        <taxon>Eukaryota</taxon>
        <taxon>Fungi</taxon>
        <taxon>Dikarya</taxon>
        <taxon>Ascomycota</taxon>
        <taxon>Pezizomycotina</taxon>
        <taxon>Leotiomycetes</taxon>
        <taxon>Leotiomycetes incertae sedis</taxon>
        <taxon>Scytalidium</taxon>
    </lineage>
</organism>
<dbReference type="GO" id="GO:0005524">
    <property type="term" value="F:ATP binding"/>
    <property type="evidence" value="ECO:0007669"/>
    <property type="project" value="InterPro"/>
</dbReference>
<feature type="domain" description="SNF2 N-terminal" evidence="4">
    <location>
        <begin position="41"/>
        <end position="98"/>
    </location>
</feature>
<evidence type="ECO:0000256" key="3">
    <source>
        <dbReference type="SAM" id="MobiDB-lite"/>
    </source>
</evidence>
<protein>
    <recommendedName>
        <fullName evidence="4">SNF2 N-terminal domain-containing protein</fullName>
    </recommendedName>
</protein>
<dbReference type="InterPro" id="IPR000330">
    <property type="entry name" value="SNF2_N"/>
</dbReference>
<dbReference type="Pfam" id="PF00176">
    <property type="entry name" value="SNF2-rel_dom"/>
    <property type="match status" value="1"/>
</dbReference>
<evidence type="ECO:0000256" key="1">
    <source>
        <dbReference type="ARBA" id="ARBA00022741"/>
    </source>
</evidence>
<dbReference type="STRING" id="5539.A0A3E2HQL5"/>
<dbReference type="Proteomes" id="UP000258309">
    <property type="component" value="Unassembled WGS sequence"/>
</dbReference>
<feature type="region of interest" description="Disordered" evidence="3">
    <location>
        <begin position="1"/>
        <end position="22"/>
    </location>
</feature>
<dbReference type="EMBL" id="NCSJ02000006">
    <property type="protein sequence ID" value="RFU35660.1"/>
    <property type="molecule type" value="Genomic_DNA"/>
</dbReference>
<feature type="non-terminal residue" evidence="5">
    <location>
        <position position="1"/>
    </location>
</feature>
<dbReference type="InterPro" id="IPR027417">
    <property type="entry name" value="P-loop_NTPase"/>
</dbReference>
<name>A0A3E2HQL5_SCYLI</name>